<organism evidence="2">
    <name type="scientific">Kwoniella dejecticola CBS 10117</name>
    <dbReference type="NCBI Taxonomy" id="1296121"/>
    <lineage>
        <taxon>Eukaryota</taxon>
        <taxon>Fungi</taxon>
        <taxon>Dikarya</taxon>
        <taxon>Basidiomycota</taxon>
        <taxon>Agaricomycotina</taxon>
        <taxon>Tremellomycetes</taxon>
        <taxon>Tremellales</taxon>
        <taxon>Cryptococcaceae</taxon>
        <taxon>Kwoniella</taxon>
    </lineage>
</organism>
<dbReference type="InterPro" id="IPR001163">
    <property type="entry name" value="Sm_dom_euk/arc"/>
</dbReference>
<dbReference type="Gene3D" id="2.30.30.100">
    <property type="match status" value="1"/>
</dbReference>
<dbReference type="EMBL" id="CP144530">
    <property type="protein sequence ID" value="WWC58089.1"/>
    <property type="molecule type" value="Genomic_DNA"/>
</dbReference>
<protein>
    <recommendedName>
        <fullName evidence="1">Sm domain-containing protein</fullName>
    </recommendedName>
</protein>
<dbReference type="STRING" id="1296121.A0A1A6AFG3"/>
<dbReference type="PANTHER" id="PTHR10701:SF5">
    <property type="entry name" value="N-ALPHA-ACETYLTRANSFERASE 38, NATC AUXILIARY SUBUNIT"/>
    <property type="match status" value="1"/>
</dbReference>
<proteinExistence type="predicted"/>
<dbReference type="InterPro" id="IPR010920">
    <property type="entry name" value="LSM_dom_sf"/>
</dbReference>
<sequence>MAVSPFPIDADTDTADGIKRISLDNKDELLYNSTNSSSNSNLLSESHSDNRESISNLALHRNLDLKEPEDHPASRKFDTGDVESEFRAETKTTSGKVTLDSFLHKQLSITLIDRRIIVGHLICVDGGMNIILNDTTEYRPLYPRPRDELSQEEIRAWDEFRENRETYWPVSDPFQPSMNMNMNVNMNGNRNPTMDPEGEDSRQDIEQEDVEGWWPRSIGMVCVKGKDVKKIEMRKEVWEDMEREGVAQREGTII</sequence>
<dbReference type="RefSeq" id="XP_018266652.1">
    <property type="nucleotide sequence ID" value="XM_018403998.1"/>
</dbReference>
<feature type="domain" description="Sm" evidence="1">
    <location>
        <begin position="97"/>
        <end position="233"/>
    </location>
</feature>
<dbReference type="Proteomes" id="UP000078595">
    <property type="component" value="Chromosome 1"/>
</dbReference>
<dbReference type="InterPro" id="IPR050914">
    <property type="entry name" value="snRNP_SmB/NAA38-like"/>
</dbReference>
<name>A0A1A6AFG3_9TREE</name>
<dbReference type="KEGG" id="kdj:28964326"/>
<dbReference type="SUPFAM" id="SSF50182">
    <property type="entry name" value="Sm-like ribonucleoproteins"/>
    <property type="match status" value="1"/>
</dbReference>
<dbReference type="PANTHER" id="PTHR10701">
    <property type="entry name" value="SMALL NUCLEAR RIBONUCLEOPROTEIN-ASSOCIATED PROTEIN B AND N"/>
    <property type="match status" value="1"/>
</dbReference>
<reference evidence="3" key="3">
    <citation type="submission" date="2024-02" db="EMBL/GenBank/DDBJ databases">
        <title>Comparative genomics of Cryptococcus and Kwoniella reveals pathogenesis evolution and contrasting modes of karyotype evolution via chromosome fusion or intercentromeric recombination.</title>
        <authorList>
            <person name="Coelho M.A."/>
            <person name="David-Palma M."/>
            <person name="Shea T."/>
            <person name="Bowers K."/>
            <person name="McGinley-Smith S."/>
            <person name="Mohammad A.W."/>
            <person name="Gnirke A."/>
            <person name="Yurkov A.M."/>
            <person name="Nowrousian M."/>
            <person name="Sun S."/>
            <person name="Cuomo C.A."/>
            <person name="Heitman J."/>
        </authorList>
    </citation>
    <scope>NUCLEOTIDE SEQUENCE</scope>
    <source>
        <strain evidence="3">CBS 10117</strain>
    </source>
</reference>
<dbReference type="Pfam" id="PF01423">
    <property type="entry name" value="LSM"/>
    <property type="match status" value="1"/>
</dbReference>
<reference evidence="2" key="1">
    <citation type="submission" date="2013-07" db="EMBL/GenBank/DDBJ databases">
        <title>The Genome Sequence of Cryptococcus dejecticola CBS10117.</title>
        <authorList>
            <consortium name="The Broad Institute Genome Sequencing Platform"/>
            <person name="Cuomo C."/>
            <person name="Litvintseva A."/>
            <person name="Chen Y."/>
            <person name="Heitman J."/>
            <person name="Sun S."/>
            <person name="Springer D."/>
            <person name="Dromer F."/>
            <person name="Young S.K."/>
            <person name="Zeng Q."/>
            <person name="Gargeya S."/>
            <person name="Fitzgerald M."/>
            <person name="Abouelleil A."/>
            <person name="Alvarado L."/>
            <person name="Berlin A.M."/>
            <person name="Chapman S.B."/>
            <person name="Dewar J."/>
            <person name="Goldberg J."/>
            <person name="Griggs A."/>
            <person name="Gujja S."/>
            <person name="Hansen M."/>
            <person name="Howarth C."/>
            <person name="Imamovic A."/>
            <person name="Larimer J."/>
            <person name="McCowan C."/>
            <person name="Murphy C."/>
            <person name="Pearson M."/>
            <person name="Priest M."/>
            <person name="Roberts A."/>
            <person name="Saif S."/>
            <person name="Shea T."/>
            <person name="Sykes S."/>
            <person name="Wortman J."/>
            <person name="Nusbaum C."/>
            <person name="Birren B."/>
        </authorList>
    </citation>
    <scope>NUCLEOTIDE SEQUENCE [LARGE SCALE GENOMIC DNA]</scope>
    <source>
        <strain evidence="2">CBS 10117</strain>
    </source>
</reference>
<dbReference type="SMART" id="SM00651">
    <property type="entry name" value="Sm"/>
    <property type="match status" value="1"/>
</dbReference>
<dbReference type="OrthoDB" id="368909at2759"/>
<dbReference type="AlphaFoldDB" id="A0A1A6AFG3"/>
<keyword evidence="4" id="KW-1185">Reference proteome</keyword>
<gene>
    <name evidence="2" type="ORF">I303_00627</name>
    <name evidence="3" type="ORF">I303_100624</name>
</gene>
<evidence type="ECO:0000313" key="3">
    <source>
        <dbReference type="EMBL" id="WWC58089.1"/>
    </source>
</evidence>
<dbReference type="VEuPathDB" id="FungiDB:I303_00627"/>
<evidence type="ECO:0000259" key="1">
    <source>
        <dbReference type="SMART" id="SM00651"/>
    </source>
</evidence>
<accession>A0A1A6AFG3</accession>
<dbReference type="GeneID" id="28964326"/>
<dbReference type="EMBL" id="KI894027">
    <property type="protein sequence ID" value="OBR88810.1"/>
    <property type="molecule type" value="Genomic_DNA"/>
</dbReference>
<dbReference type="GO" id="GO:0032991">
    <property type="term" value="C:protein-containing complex"/>
    <property type="evidence" value="ECO:0007669"/>
    <property type="project" value="UniProtKB-ARBA"/>
</dbReference>
<reference evidence="3" key="2">
    <citation type="submission" date="2013-07" db="EMBL/GenBank/DDBJ databases">
        <authorList>
            <consortium name="The Broad Institute Genome Sequencing Platform"/>
            <person name="Cuomo C."/>
            <person name="Litvintseva A."/>
            <person name="Chen Y."/>
            <person name="Heitman J."/>
            <person name="Sun S."/>
            <person name="Springer D."/>
            <person name="Dromer F."/>
            <person name="Young S.K."/>
            <person name="Zeng Q."/>
            <person name="Gargeya S."/>
            <person name="Fitzgerald M."/>
            <person name="Abouelleil A."/>
            <person name="Alvarado L."/>
            <person name="Berlin A.M."/>
            <person name="Chapman S.B."/>
            <person name="Dewar J."/>
            <person name="Goldberg J."/>
            <person name="Griggs A."/>
            <person name="Gujja S."/>
            <person name="Hansen M."/>
            <person name="Howarth C."/>
            <person name="Imamovic A."/>
            <person name="Larimer J."/>
            <person name="McCowan C."/>
            <person name="Murphy C."/>
            <person name="Pearson M."/>
            <person name="Priest M."/>
            <person name="Roberts A."/>
            <person name="Saif S."/>
            <person name="Shea T."/>
            <person name="Sykes S."/>
            <person name="Wortman J."/>
            <person name="Nusbaum C."/>
            <person name="Birren B."/>
        </authorList>
    </citation>
    <scope>NUCLEOTIDE SEQUENCE</scope>
    <source>
        <strain evidence="3">CBS 10117</strain>
    </source>
</reference>
<evidence type="ECO:0000313" key="4">
    <source>
        <dbReference type="Proteomes" id="UP000078595"/>
    </source>
</evidence>
<evidence type="ECO:0000313" key="2">
    <source>
        <dbReference type="EMBL" id="OBR88810.1"/>
    </source>
</evidence>